<dbReference type="PANTHER" id="PTHR34580:SF1">
    <property type="entry name" value="PROTEIN PAFC"/>
    <property type="match status" value="1"/>
</dbReference>
<protein>
    <recommendedName>
        <fullName evidence="1">WYL domain-containing protein</fullName>
    </recommendedName>
</protein>
<evidence type="ECO:0000313" key="2">
    <source>
        <dbReference type="EMBL" id="RXI37370.1"/>
    </source>
</evidence>
<dbReference type="PROSITE" id="PS52050">
    <property type="entry name" value="WYL"/>
    <property type="match status" value="1"/>
</dbReference>
<dbReference type="Proteomes" id="UP000290378">
    <property type="component" value="Unassembled WGS sequence"/>
</dbReference>
<gene>
    <name evidence="2" type="ORF">CP963_12745</name>
</gene>
<feature type="domain" description="WYL" evidence="1">
    <location>
        <begin position="137"/>
        <end position="195"/>
    </location>
</feature>
<proteinExistence type="predicted"/>
<dbReference type="InterPro" id="IPR051534">
    <property type="entry name" value="CBASS_pafABC_assoc_protein"/>
</dbReference>
<dbReference type="PANTHER" id="PTHR34580">
    <property type="match status" value="1"/>
</dbReference>
<evidence type="ECO:0000313" key="3">
    <source>
        <dbReference type="Proteomes" id="UP000290378"/>
    </source>
</evidence>
<accession>A0AA94FE72</accession>
<dbReference type="AlphaFoldDB" id="A0AA94FE72"/>
<keyword evidence="3" id="KW-1185">Reference proteome</keyword>
<reference evidence="2 3" key="1">
    <citation type="submission" date="2017-09" db="EMBL/GenBank/DDBJ databases">
        <title>Genomics of the genus Arcobacter.</title>
        <authorList>
            <person name="Perez-Cataluna A."/>
            <person name="Figueras M.J."/>
            <person name="Salas-Masso N."/>
        </authorList>
    </citation>
    <scope>NUCLEOTIDE SEQUENCE [LARGE SCALE GENOMIC DNA]</scope>
    <source>
        <strain evidence="2 3">CECT 7834</strain>
    </source>
</reference>
<name>A0AA94FE72_9BACT</name>
<organism evidence="2 3">
    <name type="scientific">Arcobacter cloacae</name>
    <dbReference type="NCBI Taxonomy" id="1054034"/>
    <lineage>
        <taxon>Bacteria</taxon>
        <taxon>Pseudomonadati</taxon>
        <taxon>Campylobacterota</taxon>
        <taxon>Epsilonproteobacteria</taxon>
        <taxon>Campylobacterales</taxon>
        <taxon>Arcobacteraceae</taxon>
        <taxon>Arcobacter</taxon>
    </lineage>
</organism>
<dbReference type="EMBL" id="NXII01000028">
    <property type="protein sequence ID" value="RXI37370.1"/>
    <property type="molecule type" value="Genomic_DNA"/>
</dbReference>
<dbReference type="Pfam" id="PF13280">
    <property type="entry name" value="WYL"/>
    <property type="match status" value="1"/>
</dbReference>
<comment type="caution">
    <text evidence="2">The sequence shown here is derived from an EMBL/GenBank/DDBJ whole genome shotgun (WGS) entry which is preliminary data.</text>
</comment>
<dbReference type="InterPro" id="IPR026881">
    <property type="entry name" value="WYL_dom"/>
</dbReference>
<evidence type="ECO:0000259" key="1">
    <source>
        <dbReference type="Pfam" id="PF13280"/>
    </source>
</evidence>
<sequence>MISRTYRIKNIFELLSKGENLTTKKLVEQFDTTDRIIQLDFKEYIIPLFGNDTIYYNHSEKCFSAKYPFLQSSLLNSEELATIAILKNKSKDKFTDEELSFNTEKLFEKLEDSLKNSIYKLPSIESIEENQTDIIKVKNAIKTKTKIECIYNDKKRELYPLKILNLDSFWYLINYDLEYNEIRRYHLNSIKEVELQDIEFEFDEEIISGFDNAINAYFEPHVKPFAIELFLDKKVSKYFLRKPINQTQRVLKTYEDESIDIEVFITDFMEIIPLIQSYLPHIMIISPDELNKIIKSNLEEYFSKTT</sequence>